<dbReference type="InterPro" id="IPR001279">
    <property type="entry name" value="Metallo-B-lactamas"/>
</dbReference>
<comment type="caution">
    <text evidence="8">The sequence shown here is derived from an EMBL/GenBank/DDBJ whole genome shotgun (WGS) entry which is preliminary data.</text>
</comment>
<keyword evidence="4 6" id="KW-1133">Transmembrane helix</keyword>
<dbReference type="InterPro" id="IPR004477">
    <property type="entry name" value="ComEC_N"/>
</dbReference>
<dbReference type="PANTHER" id="PTHR30619">
    <property type="entry name" value="DNA INTERNALIZATION/COMPETENCE PROTEIN COMEC/REC2"/>
    <property type="match status" value="1"/>
</dbReference>
<evidence type="ECO:0000256" key="2">
    <source>
        <dbReference type="ARBA" id="ARBA00022475"/>
    </source>
</evidence>
<keyword evidence="8" id="KW-0378">Hydrolase</keyword>
<feature type="transmembrane region" description="Helical" evidence="6">
    <location>
        <begin position="448"/>
        <end position="466"/>
    </location>
</feature>
<dbReference type="EMBL" id="AYZK01000001">
    <property type="protein sequence ID" value="KRM88010.1"/>
    <property type="molecule type" value="Genomic_DNA"/>
</dbReference>
<dbReference type="Pfam" id="PF00753">
    <property type="entry name" value="Lactamase_B"/>
    <property type="match status" value="1"/>
</dbReference>
<accession>A0A0R2C9F7</accession>
<dbReference type="Pfam" id="PF03772">
    <property type="entry name" value="Competence"/>
    <property type="match status" value="1"/>
</dbReference>
<keyword evidence="9" id="KW-1185">Reference proteome</keyword>
<feature type="transmembrane region" description="Helical" evidence="6">
    <location>
        <begin position="41"/>
        <end position="61"/>
    </location>
</feature>
<dbReference type="PANTHER" id="PTHR30619:SF7">
    <property type="entry name" value="BETA-LACTAMASE DOMAIN PROTEIN"/>
    <property type="match status" value="1"/>
</dbReference>
<dbReference type="GO" id="GO:0016787">
    <property type="term" value="F:hydrolase activity"/>
    <property type="evidence" value="ECO:0007669"/>
    <property type="project" value="UniProtKB-KW"/>
</dbReference>
<keyword evidence="3 6" id="KW-0812">Transmembrane</keyword>
<dbReference type="STRING" id="1423810.FD19_GL000294"/>
<evidence type="ECO:0000256" key="1">
    <source>
        <dbReference type="ARBA" id="ARBA00004651"/>
    </source>
</evidence>
<dbReference type="RefSeq" id="WP_056968948.1">
    <property type="nucleotide sequence ID" value="NZ_AYZK01000001.1"/>
</dbReference>
<keyword evidence="2" id="KW-1003">Cell membrane</keyword>
<evidence type="ECO:0000313" key="9">
    <source>
        <dbReference type="Proteomes" id="UP000051789"/>
    </source>
</evidence>
<dbReference type="CDD" id="cd07731">
    <property type="entry name" value="ComA-like_MBL-fold"/>
    <property type="match status" value="1"/>
</dbReference>
<sequence>MSQRVLIILVPLLACQLLLLGPVWLGASLLTVAVWRGRLLGWRWLLLGCVLGLVSAAIEVARTQHPSVPVGAVVVQPTSWQPGSDHYYSFSGRTTNGVYVSGGGTVDEVGARQIDNARTPMTVQWHGDPTRISGPRNLYEFDYRAFAWAQYHQAYRLPSQKLRVMVRPRQSVSDWLFGVRMALLMRMDQLPDKMNTYARALILGLMDGDMNDMRDVFSRLGIIHLFSVSGLHIFALVGMLYWLTDRCRIPHEWVDWGLLLLLPTLLVIIPPGAGIVRSVWMRFTQVVNERWSWHLSTLDIFCLVLGGNLLWQPRVLTTLGGQLTYLLTFFLVVQPVAGRWRSAATMAAVSMPPLVVALYGVHLLTFAYNCLLMPIFERILMPLLIVACLWPQCPLWPTCNQVLGWFEAGLGWLGTLPGYWQFGALPWVAGIILLVLVLRAVVVGRWRLVLVTTAAMYASVNLHPYWRVTMIDVGQGDSILIEAPWKRATVLIDTGGRAFGTTSSPPAKRVTLNYLAARGLTHIDMLVLTHPDADHVGDAAVITHGIRVRRMVTTPMSAGDELITGAQINGRPAVATVMAGNALTVGPLHLRVVAPDHDAGETNGNSVVLYGKIGDSNWLLTGDADQAVETEQLLPQNLAVDFLKVGHHGSKSASNPQFIAALHLQYALASAGVNNRYGHPNAETVNTFKTLGIPLLVTKDAGMIWVDATVRGHRVHTFLH</sequence>
<feature type="transmembrane region" description="Helical" evidence="6">
    <location>
        <begin position="419"/>
        <end position="441"/>
    </location>
</feature>
<reference evidence="8 9" key="1">
    <citation type="journal article" date="2015" name="Genome Announc.">
        <title>Expanding the biotechnology potential of lactobacilli through comparative genomics of 213 strains and associated genera.</title>
        <authorList>
            <person name="Sun Z."/>
            <person name="Harris H.M."/>
            <person name="McCann A."/>
            <person name="Guo C."/>
            <person name="Argimon S."/>
            <person name="Zhang W."/>
            <person name="Yang X."/>
            <person name="Jeffery I.B."/>
            <person name="Cooney J.C."/>
            <person name="Kagawa T.F."/>
            <person name="Liu W."/>
            <person name="Song Y."/>
            <person name="Salvetti E."/>
            <person name="Wrobel A."/>
            <person name="Rasinkangas P."/>
            <person name="Parkhill J."/>
            <person name="Rea M.C."/>
            <person name="O'Sullivan O."/>
            <person name="Ritari J."/>
            <person name="Douillard F.P."/>
            <person name="Paul Ross R."/>
            <person name="Yang R."/>
            <person name="Briner A.E."/>
            <person name="Felis G.E."/>
            <person name="de Vos W.M."/>
            <person name="Barrangou R."/>
            <person name="Klaenhammer T.R."/>
            <person name="Caufield P.W."/>
            <person name="Cui Y."/>
            <person name="Zhang H."/>
            <person name="O'Toole P.W."/>
        </authorList>
    </citation>
    <scope>NUCLEOTIDE SEQUENCE [LARGE SCALE GENOMIC DNA]</scope>
    <source>
        <strain evidence="8 9">DSM 22698</strain>
    </source>
</reference>
<feature type="transmembrane region" description="Helical" evidence="6">
    <location>
        <begin position="292"/>
        <end position="311"/>
    </location>
</feature>
<gene>
    <name evidence="8" type="ORF">FD19_GL000294</name>
</gene>
<dbReference type="PATRIC" id="fig|1423810.4.peg.297"/>
<dbReference type="InterPro" id="IPR052159">
    <property type="entry name" value="Competence_DNA_uptake"/>
</dbReference>
<organism evidence="8 9">
    <name type="scientific">Lacticaseibacillus thailandensis DSM 22698 = JCM 13996</name>
    <dbReference type="NCBI Taxonomy" id="1423810"/>
    <lineage>
        <taxon>Bacteria</taxon>
        <taxon>Bacillati</taxon>
        <taxon>Bacillota</taxon>
        <taxon>Bacilli</taxon>
        <taxon>Lactobacillales</taxon>
        <taxon>Lactobacillaceae</taxon>
        <taxon>Lacticaseibacillus</taxon>
    </lineage>
</organism>
<feature type="domain" description="Metallo-beta-lactamase" evidence="7">
    <location>
        <begin position="475"/>
        <end position="673"/>
    </location>
</feature>
<evidence type="ECO:0000256" key="5">
    <source>
        <dbReference type="ARBA" id="ARBA00023136"/>
    </source>
</evidence>
<evidence type="ECO:0000256" key="6">
    <source>
        <dbReference type="SAM" id="Phobius"/>
    </source>
</evidence>
<proteinExistence type="predicted"/>
<comment type="subcellular location">
    <subcellularLocation>
        <location evidence="1">Cell membrane</location>
        <topology evidence="1">Multi-pass membrane protein</topology>
    </subcellularLocation>
</comment>
<dbReference type="InterPro" id="IPR035681">
    <property type="entry name" value="ComA-like_MBL"/>
</dbReference>
<name>A0A0R2C9F7_9LACO</name>
<dbReference type="SUPFAM" id="SSF56281">
    <property type="entry name" value="Metallo-hydrolase/oxidoreductase"/>
    <property type="match status" value="1"/>
</dbReference>
<dbReference type="AlphaFoldDB" id="A0A0R2C9F7"/>
<feature type="transmembrane region" description="Helical" evidence="6">
    <location>
        <begin position="220"/>
        <end position="244"/>
    </location>
</feature>
<protein>
    <submittedName>
        <fullName evidence="8">Metallo-beta-lactamase superfamily hydrolase protein</fullName>
    </submittedName>
</protein>
<dbReference type="Gene3D" id="3.60.15.10">
    <property type="entry name" value="Ribonuclease Z/Hydroxyacylglutathione hydrolase-like"/>
    <property type="match status" value="1"/>
</dbReference>
<evidence type="ECO:0000256" key="3">
    <source>
        <dbReference type="ARBA" id="ARBA00022692"/>
    </source>
</evidence>
<feature type="transmembrane region" description="Helical" evidence="6">
    <location>
        <begin position="256"/>
        <end position="280"/>
    </location>
</feature>
<keyword evidence="5 6" id="KW-0472">Membrane</keyword>
<evidence type="ECO:0000259" key="7">
    <source>
        <dbReference type="SMART" id="SM00849"/>
    </source>
</evidence>
<dbReference type="Proteomes" id="UP000051789">
    <property type="component" value="Unassembled WGS sequence"/>
</dbReference>
<evidence type="ECO:0000313" key="8">
    <source>
        <dbReference type="EMBL" id="KRM88010.1"/>
    </source>
</evidence>
<dbReference type="GO" id="GO:0005886">
    <property type="term" value="C:plasma membrane"/>
    <property type="evidence" value="ECO:0007669"/>
    <property type="project" value="UniProtKB-SubCell"/>
</dbReference>
<evidence type="ECO:0000256" key="4">
    <source>
        <dbReference type="ARBA" id="ARBA00022989"/>
    </source>
</evidence>
<dbReference type="InterPro" id="IPR036866">
    <property type="entry name" value="RibonucZ/Hydroxyglut_hydro"/>
</dbReference>
<dbReference type="SMART" id="SM00849">
    <property type="entry name" value="Lactamase_B"/>
    <property type="match status" value="1"/>
</dbReference>
<feature type="transmembrane region" description="Helical" evidence="6">
    <location>
        <begin position="354"/>
        <end position="376"/>
    </location>
</feature>